<organism evidence="1 2">
    <name type="scientific">Streptomyces glaucus</name>
    <dbReference type="NCBI Taxonomy" id="284029"/>
    <lineage>
        <taxon>Bacteria</taxon>
        <taxon>Bacillati</taxon>
        <taxon>Actinomycetota</taxon>
        <taxon>Actinomycetes</taxon>
        <taxon>Kitasatosporales</taxon>
        <taxon>Streptomycetaceae</taxon>
        <taxon>Streptomyces</taxon>
    </lineage>
</organism>
<reference evidence="2" key="1">
    <citation type="journal article" date="2019" name="Int. J. Syst. Evol. Microbiol.">
        <title>The Global Catalogue of Microorganisms (GCM) 10K type strain sequencing project: providing services to taxonomists for standard genome sequencing and annotation.</title>
        <authorList>
            <consortium name="The Broad Institute Genomics Platform"/>
            <consortium name="The Broad Institute Genome Sequencing Center for Infectious Disease"/>
            <person name="Wu L."/>
            <person name="Ma J."/>
        </authorList>
    </citation>
    <scope>NUCLEOTIDE SEQUENCE [LARGE SCALE GENOMIC DNA]</scope>
    <source>
        <strain evidence="2">JCM 6922</strain>
    </source>
</reference>
<evidence type="ECO:0000313" key="1">
    <source>
        <dbReference type="EMBL" id="GAA2458418.1"/>
    </source>
</evidence>
<dbReference type="RefSeq" id="WP_425578039.1">
    <property type="nucleotide sequence ID" value="NZ_BAAATK010000065.1"/>
</dbReference>
<proteinExistence type="predicted"/>
<keyword evidence="2" id="KW-1185">Reference proteome</keyword>
<protein>
    <submittedName>
        <fullName evidence="1">Uncharacterized protein</fullName>
    </submittedName>
</protein>
<dbReference type="Proteomes" id="UP001500460">
    <property type="component" value="Unassembled WGS sequence"/>
</dbReference>
<sequence length="148" mass="15794">MNSPPASVRDLSRRVWRAVAEGDEYAAVDLVHGVLADGADGETLLLDVIVAVQEKAGAERTAEDLARIVDFLAAALYVDDSKLFTGFLAWTADLLEARHVPARALVTGPATLAAQLRDFPRALRLPDEGTALLTARTASSVPGPRFET</sequence>
<name>A0ABP5XMP7_9ACTN</name>
<comment type="caution">
    <text evidence="1">The sequence shown here is derived from an EMBL/GenBank/DDBJ whole genome shotgun (WGS) entry which is preliminary data.</text>
</comment>
<gene>
    <name evidence="1" type="ORF">GCM10010421_59760</name>
</gene>
<evidence type="ECO:0000313" key="2">
    <source>
        <dbReference type="Proteomes" id="UP001500460"/>
    </source>
</evidence>
<dbReference type="EMBL" id="BAAATK010000065">
    <property type="protein sequence ID" value="GAA2458418.1"/>
    <property type="molecule type" value="Genomic_DNA"/>
</dbReference>
<accession>A0ABP5XMP7</accession>